<organism evidence="11 12">
    <name type="scientific">Cryptosporidium ubiquitum</name>
    <dbReference type="NCBI Taxonomy" id="857276"/>
    <lineage>
        <taxon>Eukaryota</taxon>
        <taxon>Sar</taxon>
        <taxon>Alveolata</taxon>
        <taxon>Apicomplexa</taxon>
        <taxon>Conoidasida</taxon>
        <taxon>Coccidia</taxon>
        <taxon>Eucoccidiorida</taxon>
        <taxon>Eimeriorina</taxon>
        <taxon>Cryptosporidiidae</taxon>
        <taxon>Cryptosporidium</taxon>
    </lineage>
</organism>
<evidence type="ECO:0000313" key="11">
    <source>
        <dbReference type="EMBL" id="OII74002.1"/>
    </source>
</evidence>
<dbReference type="RefSeq" id="XP_028875222.1">
    <property type="nucleotide sequence ID" value="XM_029019815.1"/>
</dbReference>
<dbReference type="GO" id="GO:0051726">
    <property type="term" value="P:regulation of cell cycle"/>
    <property type="evidence" value="ECO:0007669"/>
    <property type="project" value="TreeGrafter"/>
</dbReference>
<dbReference type="Gene3D" id="3.30.200.20">
    <property type="entry name" value="Phosphorylase Kinase, domain 1"/>
    <property type="match status" value="1"/>
</dbReference>
<accession>A0A1J4MIC1</accession>
<reference evidence="11 12" key="1">
    <citation type="submission" date="2016-10" db="EMBL/GenBank/DDBJ databases">
        <title>Reductive evolution of mitochondrial metabolism and differential evolution of invasion-related proteins in Cryptosporidium.</title>
        <authorList>
            <person name="Liu S."/>
            <person name="Roellig D.M."/>
            <person name="Guo Y."/>
            <person name="Li N."/>
            <person name="Frace M.A."/>
            <person name="Tang K."/>
            <person name="Zhang L."/>
            <person name="Feng Y."/>
            <person name="Xiao L."/>
        </authorList>
    </citation>
    <scope>NUCLEOTIDE SEQUENCE [LARGE SCALE GENOMIC DNA]</scope>
    <source>
        <strain evidence="11">39726</strain>
    </source>
</reference>
<protein>
    <recommendedName>
        <fullName evidence="1">non-specific serine/threonine protein kinase</fullName>
        <ecNumber evidence="1">2.7.11.1</ecNumber>
    </recommendedName>
</protein>
<keyword evidence="6" id="KW-0067">ATP-binding</keyword>
<dbReference type="Pfam" id="PF00069">
    <property type="entry name" value="Pkinase"/>
    <property type="match status" value="1"/>
</dbReference>
<dbReference type="EMBL" id="LRBP01000013">
    <property type="protein sequence ID" value="OII74002.1"/>
    <property type="molecule type" value="Genomic_DNA"/>
</dbReference>
<evidence type="ECO:0000256" key="5">
    <source>
        <dbReference type="ARBA" id="ARBA00022777"/>
    </source>
</evidence>
<name>A0A1J4MIC1_9CRYT</name>
<evidence type="ECO:0000313" key="12">
    <source>
        <dbReference type="Proteomes" id="UP000186176"/>
    </source>
</evidence>
<dbReference type="GO" id="GO:0005956">
    <property type="term" value="C:protein kinase CK2 complex"/>
    <property type="evidence" value="ECO:0007669"/>
    <property type="project" value="TreeGrafter"/>
</dbReference>
<dbReference type="GO" id="GO:0005634">
    <property type="term" value="C:nucleus"/>
    <property type="evidence" value="ECO:0007669"/>
    <property type="project" value="TreeGrafter"/>
</dbReference>
<feature type="signal peptide" evidence="9">
    <location>
        <begin position="1"/>
        <end position="19"/>
    </location>
</feature>
<evidence type="ECO:0000256" key="3">
    <source>
        <dbReference type="ARBA" id="ARBA00022679"/>
    </source>
</evidence>
<dbReference type="InterPro" id="IPR045216">
    <property type="entry name" value="CK2_alpha"/>
</dbReference>
<keyword evidence="2" id="KW-0723">Serine/threonine-protein kinase</keyword>
<evidence type="ECO:0000259" key="10">
    <source>
        <dbReference type="PROSITE" id="PS50011"/>
    </source>
</evidence>
<keyword evidence="3" id="KW-0808">Transferase</keyword>
<keyword evidence="12" id="KW-1185">Reference proteome</keyword>
<comment type="caution">
    <text evidence="11">The sequence shown here is derived from an EMBL/GenBank/DDBJ whole genome shotgun (WGS) entry which is preliminary data.</text>
</comment>
<dbReference type="PROSITE" id="PS50011">
    <property type="entry name" value="PROTEIN_KINASE_DOM"/>
    <property type="match status" value="1"/>
</dbReference>
<dbReference type="PANTHER" id="PTHR24054">
    <property type="entry name" value="CASEIN KINASE II SUBUNIT ALPHA"/>
    <property type="match status" value="1"/>
</dbReference>
<evidence type="ECO:0000256" key="6">
    <source>
        <dbReference type="ARBA" id="ARBA00022840"/>
    </source>
</evidence>
<dbReference type="OrthoDB" id="340602at2759"/>
<comment type="catalytic activity">
    <reaction evidence="7">
        <text>L-threonyl-[protein] + ATP = O-phospho-L-threonyl-[protein] + ADP + H(+)</text>
        <dbReference type="Rhea" id="RHEA:46608"/>
        <dbReference type="Rhea" id="RHEA-COMP:11060"/>
        <dbReference type="Rhea" id="RHEA-COMP:11605"/>
        <dbReference type="ChEBI" id="CHEBI:15378"/>
        <dbReference type="ChEBI" id="CHEBI:30013"/>
        <dbReference type="ChEBI" id="CHEBI:30616"/>
        <dbReference type="ChEBI" id="CHEBI:61977"/>
        <dbReference type="ChEBI" id="CHEBI:456216"/>
        <dbReference type="EC" id="2.7.11.1"/>
    </reaction>
</comment>
<evidence type="ECO:0000256" key="9">
    <source>
        <dbReference type="SAM" id="SignalP"/>
    </source>
</evidence>
<dbReference type="PANTHER" id="PTHR24054:SF0">
    <property type="entry name" value="CASEIN KINASE II SUBUNIT ALPHA"/>
    <property type="match status" value="1"/>
</dbReference>
<dbReference type="AlphaFoldDB" id="A0A1J4MIC1"/>
<dbReference type="VEuPathDB" id="CryptoDB:cubi_02804"/>
<dbReference type="Gene3D" id="1.10.510.10">
    <property type="entry name" value="Transferase(Phosphotransferase) domain 1"/>
    <property type="match status" value="2"/>
</dbReference>
<feature type="domain" description="Protein kinase" evidence="10">
    <location>
        <begin position="57"/>
        <end position="447"/>
    </location>
</feature>
<dbReference type="PROSITE" id="PS00108">
    <property type="entry name" value="PROTEIN_KINASE_ST"/>
    <property type="match status" value="1"/>
</dbReference>
<keyword evidence="5 11" id="KW-0418">Kinase</keyword>
<dbReference type="InterPro" id="IPR000719">
    <property type="entry name" value="Prot_kinase_dom"/>
</dbReference>
<dbReference type="EC" id="2.7.11.1" evidence="1"/>
<sequence>MFKILIFVLFLLCFQFSSSSDLAGQEGPKPYIKKDYEYVSSLNDLLEINRLSRRNFYIKGNPIGTGRYSNVFFSWKVDLSPETKNKIGEETLVIDPSLLNLTDHQISILKGSPVALKELKNIQEWKILREVSILKLLNGYSEDDLDLKDPEESYKTQGKKSIVKLLDIVKYHHPVRKIQKGGVPKKHIGLVMEYIDNEQFYSLLPGLSYRDLQNYMRQLLEGLKYANSLGVFHRDIKPQNIVIDKNRGLLKIIDWGLAEYYSEDEADFSPRVASKCYKAPELLLGIRNYDFSVDSWSVGCLFSQMLFRLGTTKTNYFTGIFSKYPKNFVGIFLKNSLSPDALFPGWDNNDQLVKIGSLLGGDNIIYISNKYNGTISDELTLSYLKRTRKIFNSTTTSFTDPRTFEFLITEENQDLVTFQALDLLSKLLTLDFKSRIHPKDALKHPFFTLNPSQHLWITKVPDPYLRSSIYNNLYFSYKKSGSIFSTDTKITSSNRNKDFCPSMSPFPLINSNFSII</sequence>
<evidence type="ECO:0000256" key="1">
    <source>
        <dbReference type="ARBA" id="ARBA00012513"/>
    </source>
</evidence>
<evidence type="ECO:0000256" key="4">
    <source>
        <dbReference type="ARBA" id="ARBA00022741"/>
    </source>
</evidence>
<evidence type="ECO:0000256" key="8">
    <source>
        <dbReference type="ARBA" id="ARBA00048679"/>
    </source>
</evidence>
<evidence type="ECO:0000256" key="7">
    <source>
        <dbReference type="ARBA" id="ARBA00047899"/>
    </source>
</evidence>
<dbReference type="GO" id="GO:0004674">
    <property type="term" value="F:protein serine/threonine kinase activity"/>
    <property type="evidence" value="ECO:0007669"/>
    <property type="project" value="UniProtKB-KW"/>
</dbReference>
<dbReference type="GO" id="GO:0005829">
    <property type="term" value="C:cytosol"/>
    <property type="evidence" value="ECO:0007669"/>
    <property type="project" value="TreeGrafter"/>
</dbReference>
<dbReference type="SUPFAM" id="SSF56112">
    <property type="entry name" value="Protein kinase-like (PK-like)"/>
    <property type="match status" value="2"/>
</dbReference>
<evidence type="ECO:0000256" key="2">
    <source>
        <dbReference type="ARBA" id="ARBA00022527"/>
    </source>
</evidence>
<dbReference type="InterPro" id="IPR011009">
    <property type="entry name" value="Kinase-like_dom_sf"/>
</dbReference>
<keyword evidence="4" id="KW-0547">Nucleotide-binding</keyword>
<feature type="chain" id="PRO_5012814323" description="non-specific serine/threonine protein kinase" evidence="9">
    <location>
        <begin position="20"/>
        <end position="516"/>
    </location>
</feature>
<gene>
    <name evidence="11" type="ORF">cubi_02804</name>
</gene>
<dbReference type="Proteomes" id="UP000186176">
    <property type="component" value="Unassembled WGS sequence"/>
</dbReference>
<keyword evidence="9" id="KW-0732">Signal</keyword>
<dbReference type="InterPro" id="IPR008271">
    <property type="entry name" value="Ser/Thr_kinase_AS"/>
</dbReference>
<dbReference type="GeneID" id="39979594"/>
<comment type="catalytic activity">
    <reaction evidence="8">
        <text>L-seryl-[protein] + ATP = O-phospho-L-seryl-[protein] + ADP + H(+)</text>
        <dbReference type="Rhea" id="RHEA:17989"/>
        <dbReference type="Rhea" id="RHEA-COMP:9863"/>
        <dbReference type="Rhea" id="RHEA-COMP:11604"/>
        <dbReference type="ChEBI" id="CHEBI:15378"/>
        <dbReference type="ChEBI" id="CHEBI:29999"/>
        <dbReference type="ChEBI" id="CHEBI:30616"/>
        <dbReference type="ChEBI" id="CHEBI:83421"/>
        <dbReference type="ChEBI" id="CHEBI:456216"/>
        <dbReference type="EC" id="2.7.11.1"/>
    </reaction>
</comment>
<dbReference type="SMART" id="SM00220">
    <property type="entry name" value="S_TKc"/>
    <property type="match status" value="1"/>
</dbReference>
<proteinExistence type="predicted"/>
<dbReference type="GO" id="GO:0005524">
    <property type="term" value="F:ATP binding"/>
    <property type="evidence" value="ECO:0007669"/>
    <property type="project" value="UniProtKB-KW"/>
</dbReference>